<name>W2C4H7_9BACT</name>
<reference evidence="1 2" key="1">
    <citation type="submission" date="2013-11" db="EMBL/GenBank/DDBJ databases">
        <title>Single cell genomics of uncultured Tannerella BU063 (oral taxon 286).</title>
        <authorList>
            <person name="Beall C.J."/>
            <person name="Campbell A.G."/>
            <person name="Griffen A.L."/>
            <person name="Podar M."/>
            <person name="Leys E.J."/>
        </authorList>
    </citation>
    <scope>NUCLEOTIDE SEQUENCE [LARGE SCALE GENOMIC DNA]</scope>
    <source>
        <strain evidence="1">Cell 2</strain>
    </source>
</reference>
<comment type="caution">
    <text evidence="1">The sequence shown here is derived from an EMBL/GenBank/DDBJ whole genome shotgun (WGS) entry which is preliminary data.</text>
</comment>
<dbReference type="EMBL" id="AYUF01000425">
    <property type="protein sequence ID" value="ETK01973.1"/>
    <property type="molecule type" value="Genomic_DNA"/>
</dbReference>
<organism evidence="1 2">
    <name type="scientific">Tannerella sp. oral taxon BU063 isolate Cell 2</name>
    <dbReference type="NCBI Taxonomy" id="1411148"/>
    <lineage>
        <taxon>Bacteria</taxon>
        <taxon>Pseudomonadati</taxon>
        <taxon>Bacteroidota</taxon>
        <taxon>Bacteroidia</taxon>
        <taxon>Bacteroidales</taxon>
        <taxon>Tannerellaceae</taxon>
        <taxon>Tannerella</taxon>
    </lineage>
</organism>
<protein>
    <submittedName>
        <fullName evidence="1">Uncharacterized protein</fullName>
    </submittedName>
</protein>
<dbReference type="AlphaFoldDB" id="W2C4H7"/>
<proteinExistence type="predicted"/>
<sequence>MRFYLCRRFNEEIMGRFYAYGYFFFYLDSEVKAGSGARK</sequence>
<evidence type="ECO:0000313" key="2">
    <source>
        <dbReference type="Proteomes" id="UP000018837"/>
    </source>
</evidence>
<accession>W2C4H7</accession>
<evidence type="ECO:0000313" key="1">
    <source>
        <dbReference type="EMBL" id="ETK01973.1"/>
    </source>
</evidence>
<gene>
    <name evidence="1" type="ORF">N425_07020</name>
</gene>
<dbReference type="Proteomes" id="UP000018837">
    <property type="component" value="Unassembled WGS sequence"/>
</dbReference>